<evidence type="ECO:0000256" key="3">
    <source>
        <dbReference type="ARBA" id="ARBA00023163"/>
    </source>
</evidence>
<evidence type="ECO:0000313" key="6">
    <source>
        <dbReference type="Proteomes" id="UP000191116"/>
    </source>
</evidence>
<name>A0A1T4RB92_9GAMM</name>
<gene>
    <name evidence="5" type="primary">appY</name>
    <name evidence="5" type="ORF">CZ814_01255</name>
</gene>
<organism evidence="5 6">
    <name type="scientific">Photobacterium toruni</name>
    <dbReference type="NCBI Taxonomy" id="1935446"/>
    <lineage>
        <taxon>Bacteria</taxon>
        <taxon>Pseudomonadati</taxon>
        <taxon>Pseudomonadota</taxon>
        <taxon>Gammaproteobacteria</taxon>
        <taxon>Vibrionales</taxon>
        <taxon>Vibrionaceae</taxon>
        <taxon>Photobacterium</taxon>
    </lineage>
</organism>
<dbReference type="OrthoDB" id="9783876at2"/>
<accession>A0A1T4RB92</accession>
<dbReference type="Pfam" id="PF12833">
    <property type="entry name" value="HTH_18"/>
    <property type="match status" value="1"/>
</dbReference>
<feature type="domain" description="HTH araC/xylS-type" evidence="4">
    <location>
        <begin position="158"/>
        <end position="255"/>
    </location>
</feature>
<dbReference type="PROSITE" id="PS01124">
    <property type="entry name" value="HTH_ARAC_FAMILY_2"/>
    <property type="match status" value="1"/>
</dbReference>
<dbReference type="PANTHER" id="PTHR47894:SF4">
    <property type="entry name" value="HTH-TYPE TRANSCRIPTIONAL REGULATOR GADX"/>
    <property type="match status" value="1"/>
</dbReference>
<sequence length="265" mass="30954">MSAIIQCIHYTGQKSQQLRNVPFIYPSLVWVQTGVKKLQWQNDWINIDAKNWLLTAGHSQQTFINQPSHTVFSSLQLCFFTKPTAALINRSRHHAEKHITPDYSFDQDGEYLFMNLINMPKSLPRNVQECMVNALFEYLANVGRLHLLFSYQDLSWRDKLVELFRQQPGEHHSIESACQHFGLSKSTLIRRLREESTQFREVLAELRMGYALTLLQQQHYTQLDLAQLCGYQSETRFAQRFKKQFGLSLKEYQNTMSVSKGTKMA</sequence>
<evidence type="ECO:0000313" key="5">
    <source>
        <dbReference type="EMBL" id="SKA13205.1"/>
    </source>
</evidence>
<evidence type="ECO:0000256" key="2">
    <source>
        <dbReference type="ARBA" id="ARBA00023125"/>
    </source>
</evidence>
<protein>
    <submittedName>
        <fullName evidence="5">HTH-type transcriptional regulator AppY</fullName>
    </submittedName>
</protein>
<evidence type="ECO:0000259" key="4">
    <source>
        <dbReference type="PROSITE" id="PS01124"/>
    </source>
</evidence>
<dbReference type="EMBL" id="FUWP01000004">
    <property type="protein sequence ID" value="SKA13205.1"/>
    <property type="molecule type" value="Genomic_DNA"/>
</dbReference>
<dbReference type="GO" id="GO:0000976">
    <property type="term" value="F:transcription cis-regulatory region binding"/>
    <property type="evidence" value="ECO:0007669"/>
    <property type="project" value="TreeGrafter"/>
</dbReference>
<dbReference type="InterPro" id="IPR018060">
    <property type="entry name" value="HTH_AraC"/>
</dbReference>
<proteinExistence type="predicted"/>
<dbReference type="PANTHER" id="PTHR47894">
    <property type="entry name" value="HTH-TYPE TRANSCRIPTIONAL REGULATOR GADX"/>
    <property type="match status" value="1"/>
</dbReference>
<keyword evidence="3" id="KW-0804">Transcription</keyword>
<dbReference type="InterPro" id="IPR009057">
    <property type="entry name" value="Homeodomain-like_sf"/>
</dbReference>
<evidence type="ECO:0000256" key="1">
    <source>
        <dbReference type="ARBA" id="ARBA00023015"/>
    </source>
</evidence>
<reference evidence="5 6" key="1">
    <citation type="submission" date="2017-02" db="EMBL/GenBank/DDBJ databases">
        <authorList>
            <person name="Peterson S.W."/>
        </authorList>
    </citation>
    <scope>NUCLEOTIDE SEQUENCE [LARGE SCALE GENOMIC DNA]</scope>
    <source>
        <strain evidence="5 6">CECT 9189</strain>
    </source>
</reference>
<keyword evidence="1" id="KW-0805">Transcription regulation</keyword>
<keyword evidence="2" id="KW-0238">DNA-binding</keyword>
<dbReference type="GO" id="GO:0003700">
    <property type="term" value="F:DNA-binding transcription factor activity"/>
    <property type="evidence" value="ECO:0007669"/>
    <property type="project" value="InterPro"/>
</dbReference>
<dbReference type="Proteomes" id="UP000191116">
    <property type="component" value="Unassembled WGS sequence"/>
</dbReference>
<dbReference type="SUPFAM" id="SSF46689">
    <property type="entry name" value="Homeodomain-like"/>
    <property type="match status" value="1"/>
</dbReference>
<dbReference type="GO" id="GO:0005829">
    <property type="term" value="C:cytosol"/>
    <property type="evidence" value="ECO:0007669"/>
    <property type="project" value="TreeGrafter"/>
</dbReference>
<dbReference type="SMART" id="SM00342">
    <property type="entry name" value="HTH_ARAC"/>
    <property type="match status" value="1"/>
</dbReference>
<dbReference type="RefSeq" id="WP_080174127.1">
    <property type="nucleotide sequence ID" value="NZ_AP024855.1"/>
</dbReference>
<dbReference type="Gene3D" id="1.10.10.60">
    <property type="entry name" value="Homeodomain-like"/>
    <property type="match status" value="1"/>
</dbReference>
<dbReference type="AlphaFoldDB" id="A0A1T4RB92"/>